<dbReference type="EC" id="2.4.2.-" evidence="3"/>
<evidence type="ECO:0000259" key="2">
    <source>
        <dbReference type="PROSITE" id="PS51278"/>
    </source>
</evidence>
<dbReference type="CDD" id="cd01908">
    <property type="entry name" value="YafJ"/>
    <property type="match status" value="1"/>
</dbReference>
<dbReference type="PANTHER" id="PTHR42824">
    <property type="entry name" value="GLUTAMINE AMIDOTRANSFERASE"/>
    <property type="match status" value="1"/>
</dbReference>
<keyword evidence="1 3" id="KW-0315">Glutamine amidotransferase</keyword>
<evidence type="ECO:0000313" key="4">
    <source>
        <dbReference type="Proteomes" id="UP000182811"/>
    </source>
</evidence>
<sequence length="291" mass="32281">MCQLLGVSYSEPKPFNKLFAEFRKRGESNPHAWGVAYWAGDGHGPAVIREARTANESPLAAALASTPVLATVIVGHVRLGTTSGKWSLRSTANAHPFLFRVGEADWAGAHNGYIRGIGPTVHHPVGTTDSEAFFCAVADELELSKAKLTEEKMDAVCRVAGKYQNSGKLNFLLSDGENLFFSANHPATVGGLYFREVKRSDQRALIVATRPLFTEEGWEEAEPGWLYVAREGRVMKKRRILPIFTGKTQLTMFAREEGPRAVAPPAGKRRYRSYIDYWEDQVAKKRAANYH</sequence>
<dbReference type="Pfam" id="PF13230">
    <property type="entry name" value="GATase_4"/>
    <property type="match status" value="2"/>
</dbReference>
<evidence type="ECO:0000313" key="3">
    <source>
        <dbReference type="EMBL" id="OIQ59733.1"/>
    </source>
</evidence>
<dbReference type="AlphaFoldDB" id="A0A1J5P7A2"/>
<reference evidence="3 4" key="1">
    <citation type="submission" date="2016-08" db="EMBL/GenBank/DDBJ databases">
        <title>Genome-based comparison of Moorella thermoacetic strains.</title>
        <authorList>
            <person name="Poehlein A."/>
            <person name="Bengelsdorf F.R."/>
            <person name="Esser C."/>
            <person name="Duerre P."/>
            <person name="Daniel R."/>
        </authorList>
    </citation>
    <scope>NUCLEOTIDE SEQUENCE [LARGE SCALE GENOMIC DNA]</scope>
    <source>
        <strain evidence="3 4">DSM 21394</strain>
    </source>
</reference>
<dbReference type="PANTHER" id="PTHR42824:SF1">
    <property type="entry name" value="GLUTAMINE AMIDOTRANSFERASE YAFJ-RELATED"/>
    <property type="match status" value="1"/>
</dbReference>
<comment type="caution">
    <text evidence="3">The sequence shown here is derived from an EMBL/GenBank/DDBJ whole genome shotgun (WGS) entry which is preliminary data.</text>
</comment>
<proteinExistence type="predicted"/>
<dbReference type="Gene3D" id="3.60.20.10">
    <property type="entry name" value="Glutamine Phosphoribosylpyrophosphate, subunit 1, domain 1"/>
    <property type="match status" value="1"/>
</dbReference>
<feature type="domain" description="Glutamine amidotransferase type-2" evidence="2">
    <location>
        <begin position="2"/>
        <end position="232"/>
    </location>
</feature>
<keyword evidence="3" id="KW-0808">Transferase</keyword>
<dbReference type="InterPro" id="IPR026869">
    <property type="entry name" value="EgtC-like"/>
</dbReference>
<dbReference type="PROSITE" id="PS51278">
    <property type="entry name" value="GATASE_TYPE_2"/>
    <property type="match status" value="1"/>
</dbReference>
<dbReference type="InterPro" id="IPR017932">
    <property type="entry name" value="GATase_2_dom"/>
</dbReference>
<accession>A0A1J5P7A2</accession>
<dbReference type="InterPro" id="IPR029055">
    <property type="entry name" value="Ntn_hydrolases_N"/>
</dbReference>
<dbReference type="Proteomes" id="UP000182811">
    <property type="component" value="Unassembled WGS sequence"/>
</dbReference>
<dbReference type="EMBL" id="MDDC01000007">
    <property type="protein sequence ID" value="OIQ59733.1"/>
    <property type="molecule type" value="Genomic_DNA"/>
</dbReference>
<keyword evidence="3" id="KW-0328">Glycosyltransferase</keyword>
<organism evidence="3 4">
    <name type="scientific">Neomoorella thermoacetica</name>
    <name type="common">Clostridium thermoaceticum</name>
    <dbReference type="NCBI Taxonomy" id="1525"/>
    <lineage>
        <taxon>Bacteria</taxon>
        <taxon>Bacillati</taxon>
        <taxon>Bacillota</taxon>
        <taxon>Clostridia</taxon>
        <taxon>Neomoorellales</taxon>
        <taxon>Neomoorellaceae</taxon>
        <taxon>Neomoorella</taxon>
    </lineage>
</organism>
<protein>
    <submittedName>
        <fullName evidence="3">Putative glutamine amidotransferase YafJ</fullName>
        <ecNumber evidence="3">2.4.2.-</ecNumber>
    </submittedName>
</protein>
<name>A0A1J5P7A2_NEOTH</name>
<gene>
    <name evidence="3" type="primary">yafJ</name>
    <name evidence="3" type="ORF">MOTE_09890</name>
</gene>
<dbReference type="GO" id="GO:0016757">
    <property type="term" value="F:glycosyltransferase activity"/>
    <property type="evidence" value="ECO:0007669"/>
    <property type="project" value="UniProtKB-KW"/>
</dbReference>
<dbReference type="SUPFAM" id="SSF56235">
    <property type="entry name" value="N-terminal nucleophile aminohydrolases (Ntn hydrolases)"/>
    <property type="match status" value="1"/>
</dbReference>
<dbReference type="OrthoDB" id="321954at2"/>
<evidence type="ECO:0000256" key="1">
    <source>
        <dbReference type="ARBA" id="ARBA00022962"/>
    </source>
</evidence>